<dbReference type="VEuPathDB" id="ToxoDB:CSUI_003920"/>
<sequence length="1916" mass="210097">MDAKETDAFWSFASDGGCSSAIDGIAFGSDLSDPYFSEQSDNGTSTVYPSHRERSSFVWLTWLDCAERGFKRLYGSPILLPGASSIPSPSTSSLASGQTSTPSVVSQRSMRLPVDLQDKLRSPVFPMPADYTQGEVPPVHACLGMVSSLPASSRAYPRFEPASSDRFYFNNGGCLLVHPDDLHPESAALCRQTELTQAATAGQEAQQHGAETFERERNQEPDGDQEPRADVPRNAAGVTSCKSAAAEATGGEEAHLSDESAECSDKGQLPTKCDENNLSANGSSSGTSSSISSADSKGTTVCQARPIQPRQSKLSLEEELMNERQRRRCLGVTRYSWSERGKMVLLSNPSGVWVYDDFTKIESVVRQQHQPDEPAAIPCRRSSSTSQSAGTDLGASKDSEEGQKSRPIQTQGSSVGGTPQFLATNALTPETFLRSKTEFLGSDEAGGQRSSHVGKRKAQNDSGGGAPSNTPEEMSTGPDCGVVSSVALSGERDLVMNETSSSTKKTGEASSFIHPSGRSFAFGKVKLVLPRKKEGGKSLLDCSFSPDASRVAFVHGQDIHVMALKRKNALDKTTRAARQSATSNLLRLHDDAGKKASATGEDGGVTATERLNDGVCMLTTSGREGKVINGLAEYVAQEEMFRTTGYWWSPCGNFIAFCQFEEGHIPPLCLQRVRIPQYNYAQTSECPSVDSRGMEPADTENSDGSAKRNEAGEQSVAQERTPTDEETGDEEWSDDEGRERRLADENTELQGGGPEGGVKGSEALRQLNQKTQKSATHARGPFIETEGILIEEKHHFPFAGLQNVRIRVGVVQVPSATEICRAAEEAAASGSIVKKQVPVASLSSSSSSDSDLHGACCGHSPTAASFAAGSEPFSLNGPLVACARCSTPCHCPLKSGSGIPSSSSSSVSEPVSKNNASVTTFSSLTPFRIGAKERFISLPVDDWKGDFYVARVQWMCLQRWEDVVLLKLLTNDEVRVAKAGLRRPKNTTGGETQLSIGEAATLDSSKDPSPPPILLLQLQNRLQQEIRICAALPWLPSDFQRSGSQGKNEQDLESEQEKECELREEKLRCVVCFTERSQYWINLHDDLHQVGKSLWYTWTAERKVCNELYLQNLSLPGLSFRVSSCSSSASGSSPVRLLSVLSPPTSPSFSSSGHRYVIFAANHLEDSPTSRHVCITRLPPDSELADLQKDCHDMRGAGKGEVEVGQRQQARKSNDPREHKQGRIKGKFWGQKGKWRIEIRDLEEPWAFLTNPFVEGHHSMTICDKHPLVVHQHHSRVSPRQLWIRYYPDWDSTLGHKHEPDSPERPHFYSLLAAAHRGREIYDRQLALPNASSSPAEIEHTIKRKKTEHQGAKRRPQQERKNERGVIAEEETKREGNEDDEHGTDATSAFVDLGGDPRFPLLRDTEHLVYVYEDSAAGGQVLHEFQQVQRLYLRVARLLVTPTPFDFIHGGVRLFGCYYRPRVSVHGPGPYRAVVSLYGGPTVQFVVDSLDLLMDMRAQTLARLGLIVVKVDNRGSFGRTVAFEKASIYKRLGAVELLDQRAAVMYLHEAGLVALSEQETVPYCRLSYLEPNRLHNSLGSVETNRSQARTKKRAREGCPSQGEARDSNGSNNSDCENGSEYCPGGSLHEENRRPNGDGRSRAGRGGDTTLFQKGVETVARQNGEKNSTKLTPSSGEDGYEDNLSRREDEDEGEQPVVGTDGLVSTGVGIYGISYGGYLAAMAHFTHPDVFTCCWSAAPVTAWELYSTHYTERFLLLPHLNPAGYQESSVLRHVHFLEPTKHRLKLLHGYLDENVHMQHSLVLLDKMIQHQLPADFVCLPQSRHGPNIPSERRFFARKLFLFFAEHLLLPEKRPQWPLKHTRSVPSSVHPAQARVARDGTGPPCSSRLDSALRQESGASNVTAKSAVKEAHLGVVKC</sequence>
<feature type="compositionally biased region" description="Polar residues" evidence="1">
    <location>
        <begin position="1578"/>
        <end position="1587"/>
    </location>
</feature>
<evidence type="ECO:0000313" key="5">
    <source>
        <dbReference type="Proteomes" id="UP000221165"/>
    </source>
</evidence>
<feature type="compositionally biased region" description="Polar residues" evidence="1">
    <location>
        <begin position="381"/>
        <end position="390"/>
    </location>
</feature>
<organism evidence="4 5">
    <name type="scientific">Cystoisospora suis</name>
    <dbReference type="NCBI Taxonomy" id="483139"/>
    <lineage>
        <taxon>Eukaryota</taxon>
        <taxon>Sar</taxon>
        <taxon>Alveolata</taxon>
        <taxon>Apicomplexa</taxon>
        <taxon>Conoidasida</taxon>
        <taxon>Coccidia</taxon>
        <taxon>Eucoccidiorida</taxon>
        <taxon>Eimeriorina</taxon>
        <taxon>Sarcocystidae</taxon>
        <taxon>Cystoisospora</taxon>
    </lineage>
</organism>
<feature type="region of interest" description="Disordered" evidence="1">
    <location>
        <begin position="1859"/>
        <end position="1885"/>
    </location>
</feature>
<feature type="region of interest" description="Disordered" evidence="1">
    <location>
        <begin position="198"/>
        <end position="312"/>
    </location>
</feature>
<feature type="domain" description="Peptidase S9 prolyl oligopeptidase catalytic" evidence="2">
    <location>
        <begin position="1496"/>
        <end position="1553"/>
    </location>
</feature>
<dbReference type="Pfam" id="PF00326">
    <property type="entry name" value="Peptidase_S9"/>
    <property type="match status" value="2"/>
</dbReference>
<feature type="region of interest" description="Disordered" evidence="1">
    <location>
        <begin position="442"/>
        <end position="483"/>
    </location>
</feature>
<dbReference type="InterPro" id="IPR002469">
    <property type="entry name" value="Peptidase_S9B_N"/>
</dbReference>
<dbReference type="SUPFAM" id="SSF82171">
    <property type="entry name" value="DPP6 N-terminal domain-like"/>
    <property type="match status" value="1"/>
</dbReference>
<dbReference type="InterPro" id="IPR029058">
    <property type="entry name" value="AB_hydrolase_fold"/>
</dbReference>
<feature type="compositionally biased region" description="Basic and acidic residues" evidence="1">
    <location>
        <begin position="395"/>
        <end position="404"/>
    </location>
</feature>
<comment type="caution">
    <text evidence="4">The sequence shown here is derived from an EMBL/GenBank/DDBJ whole genome shotgun (WGS) entry which is preliminary data.</text>
</comment>
<feature type="region of interest" description="Disordered" evidence="1">
    <location>
        <begin position="684"/>
        <end position="739"/>
    </location>
</feature>
<dbReference type="Gene3D" id="3.40.50.1820">
    <property type="entry name" value="alpha/beta hydrolase"/>
    <property type="match status" value="2"/>
</dbReference>
<feature type="compositionally biased region" description="Basic and acidic residues" evidence="1">
    <location>
        <begin position="1627"/>
        <end position="1640"/>
    </location>
</feature>
<dbReference type="GeneID" id="94427326"/>
<feature type="compositionally biased region" description="Basic and acidic residues" evidence="1">
    <location>
        <begin position="1348"/>
        <end position="1376"/>
    </location>
</feature>
<dbReference type="InterPro" id="IPR050278">
    <property type="entry name" value="Serine_Prot_S9B/DPPIV"/>
</dbReference>
<dbReference type="RefSeq" id="XP_067923908.1">
    <property type="nucleotide sequence ID" value="XM_068064115.1"/>
</dbReference>
<gene>
    <name evidence="4" type="ORF">CSUI_003920</name>
</gene>
<feature type="compositionally biased region" description="Polar residues" evidence="1">
    <location>
        <begin position="1607"/>
        <end position="1616"/>
    </location>
</feature>
<name>A0A2C6KDZ0_9APIC</name>
<feature type="region of interest" description="Disordered" evidence="1">
    <location>
        <begin position="983"/>
        <end position="1008"/>
    </location>
</feature>
<accession>A0A2C6KDZ0</accession>
<feature type="compositionally biased region" description="Polar residues" evidence="1">
    <location>
        <begin position="406"/>
        <end position="421"/>
    </location>
</feature>
<dbReference type="GO" id="GO:0008239">
    <property type="term" value="F:dipeptidyl-peptidase activity"/>
    <property type="evidence" value="ECO:0007669"/>
    <property type="project" value="TreeGrafter"/>
</dbReference>
<dbReference type="SUPFAM" id="SSF53474">
    <property type="entry name" value="alpha/beta-Hydrolases"/>
    <property type="match status" value="2"/>
</dbReference>
<feature type="region of interest" description="Disordered" evidence="1">
    <location>
        <begin position="1200"/>
        <end position="1221"/>
    </location>
</feature>
<dbReference type="PANTHER" id="PTHR11731:SF193">
    <property type="entry name" value="DIPEPTIDYL PEPTIDASE 9"/>
    <property type="match status" value="1"/>
</dbReference>
<dbReference type="EMBL" id="MIGC01001767">
    <property type="protein sequence ID" value="PHJ22231.1"/>
    <property type="molecule type" value="Genomic_DNA"/>
</dbReference>
<evidence type="ECO:0000259" key="2">
    <source>
        <dbReference type="Pfam" id="PF00326"/>
    </source>
</evidence>
<feature type="compositionally biased region" description="Polar residues" evidence="1">
    <location>
        <begin position="986"/>
        <end position="995"/>
    </location>
</feature>
<evidence type="ECO:0000259" key="3">
    <source>
        <dbReference type="Pfam" id="PF00930"/>
    </source>
</evidence>
<feature type="region of interest" description="Disordered" evidence="1">
    <location>
        <begin position="1578"/>
        <end position="1700"/>
    </location>
</feature>
<feature type="region of interest" description="Disordered" evidence="1">
    <location>
        <begin position="368"/>
        <end position="421"/>
    </location>
</feature>
<evidence type="ECO:0000313" key="4">
    <source>
        <dbReference type="EMBL" id="PHJ22231.1"/>
    </source>
</evidence>
<dbReference type="Proteomes" id="UP000221165">
    <property type="component" value="Unassembled WGS sequence"/>
</dbReference>
<dbReference type="GO" id="GO:0008236">
    <property type="term" value="F:serine-type peptidase activity"/>
    <property type="evidence" value="ECO:0007669"/>
    <property type="project" value="InterPro"/>
</dbReference>
<dbReference type="Gene3D" id="2.140.10.30">
    <property type="entry name" value="Dipeptidylpeptidase IV, N-terminal domain"/>
    <property type="match status" value="2"/>
</dbReference>
<feature type="compositionally biased region" description="Low complexity" evidence="1">
    <location>
        <begin position="198"/>
        <end position="210"/>
    </location>
</feature>
<protein>
    <submittedName>
        <fullName evidence="4">Dipeptidyl peptidase iv (Dpp iv) n-terminal region domain-containing protein</fullName>
    </submittedName>
</protein>
<feature type="region of interest" description="Disordered" evidence="1">
    <location>
        <begin position="1327"/>
        <end position="1386"/>
    </location>
</feature>
<feature type="domain" description="Peptidase S9 prolyl oligopeptidase catalytic" evidence="2">
    <location>
        <begin position="1705"/>
        <end position="1846"/>
    </location>
</feature>
<evidence type="ECO:0000256" key="1">
    <source>
        <dbReference type="SAM" id="MobiDB-lite"/>
    </source>
</evidence>
<dbReference type="InterPro" id="IPR001375">
    <property type="entry name" value="Peptidase_S9_cat"/>
</dbReference>
<feature type="compositionally biased region" description="Basic and acidic residues" evidence="1">
    <location>
        <begin position="1212"/>
        <end position="1221"/>
    </location>
</feature>
<dbReference type="GO" id="GO:0006508">
    <property type="term" value="P:proteolysis"/>
    <property type="evidence" value="ECO:0007669"/>
    <property type="project" value="InterPro"/>
</dbReference>
<reference evidence="4 5" key="1">
    <citation type="journal article" date="2017" name="Int. J. Parasitol.">
        <title>The genome of the protozoan parasite Cystoisospora suis and a reverse vaccinology approach to identify vaccine candidates.</title>
        <authorList>
            <person name="Palmieri N."/>
            <person name="Shrestha A."/>
            <person name="Ruttkowski B."/>
            <person name="Beck T."/>
            <person name="Vogl C."/>
            <person name="Tomley F."/>
            <person name="Blake D.P."/>
            <person name="Joachim A."/>
        </authorList>
    </citation>
    <scope>NUCLEOTIDE SEQUENCE [LARGE SCALE GENOMIC DNA]</scope>
    <source>
        <strain evidence="4 5">Wien I</strain>
    </source>
</reference>
<dbReference type="Pfam" id="PF00930">
    <property type="entry name" value="DPPIV_N"/>
    <property type="match status" value="1"/>
</dbReference>
<feature type="compositionally biased region" description="Low complexity" evidence="1">
    <location>
        <begin position="89"/>
        <end position="101"/>
    </location>
</feature>
<feature type="compositionally biased region" description="Low complexity" evidence="1">
    <location>
        <begin position="279"/>
        <end position="300"/>
    </location>
</feature>
<feature type="domain" description="Dipeptidylpeptidase IV N-terminal" evidence="3">
    <location>
        <begin position="612"/>
        <end position="680"/>
    </location>
</feature>
<dbReference type="PANTHER" id="PTHR11731">
    <property type="entry name" value="PROTEASE FAMILY S9B,C DIPEPTIDYL-PEPTIDASE IV-RELATED"/>
    <property type="match status" value="1"/>
</dbReference>
<feature type="compositionally biased region" description="Basic and acidic residues" evidence="1">
    <location>
        <begin position="211"/>
        <end position="231"/>
    </location>
</feature>
<feature type="region of interest" description="Disordered" evidence="1">
    <location>
        <begin position="89"/>
        <end position="109"/>
    </location>
</feature>
<dbReference type="OrthoDB" id="16520at2759"/>
<keyword evidence="5" id="KW-1185">Reference proteome</keyword>
<proteinExistence type="predicted"/>
<feature type="compositionally biased region" description="Acidic residues" evidence="1">
    <location>
        <begin position="724"/>
        <end position="734"/>
    </location>
</feature>